<dbReference type="AlphaFoldDB" id="A0A2U1KHL3"/>
<sequence>MMKARAIFGPVDRSAAVNMAPPGAPGNNVRDLNIKQFYVVGDLNTGFYVTLTEPLDCGRSVDQFKEMEPKLHLEVKEAGKRLFEDPQTTVLVLSGCHHSVFDEVVSFSIVCQCSLY</sequence>
<accession>A0A2U1KHL3</accession>
<keyword evidence="2" id="KW-1185">Reference proteome</keyword>
<dbReference type="OrthoDB" id="6275927at2759"/>
<comment type="caution">
    <text evidence="1">The sequence shown here is derived from an EMBL/GenBank/DDBJ whole genome shotgun (WGS) entry which is preliminary data.</text>
</comment>
<name>A0A2U1KHL3_ARTAN</name>
<gene>
    <name evidence="1" type="ORF">CTI12_AA601490</name>
</gene>
<evidence type="ECO:0000313" key="1">
    <source>
        <dbReference type="EMBL" id="PWA36242.1"/>
    </source>
</evidence>
<dbReference type="STRING" id="35608.A0A2U1KHL3"/>
<organism evidence="1 2">
    <name type="scientific">Artemisia annua</name>
    <name type="common">Sweet wormwood</name>
    <dbReference type="NCBI Taxonomy" id="35608"/>
    <lineage>
        <taxon>Eukaryota</taxon>
        <taxon>Viridiplantae</taxon>
        <taxon>Streptophyta</taxon>
        <taxon>Embryophyta</taxon>
        <taxon>Tracheophyta</taxon>
        <taxon>Spermatophyta</taxon>
        <taxon>Magnoliopsida</taxon>
        <taxon>eudicotyledons</taxon>
        <taxon>Gunneridae</taxon>
        <taxon>Pentapetalae</taxon>
        <taxon>asterids</taxon>
        <taxon>campanulids</taxon>
        <taxon>Asterales</taxon>
        <taxon>Asteraceae</taxon>
        <taxon>Asteroideae</taxon>
        <taxon>Anthemideae</taxon>
        <taxon>Artemisiinae</taxon>
        <taxon>Artemisia</taxon>
    </lineage>
</organism>
<reference evidence="1 2" key="1">
    <citation type="journal article" date="2018" name="Mol. Plant">
        <title>The genome of Artemisia annua provides insight into the evolution of Asteraceae family and artemisinin biosynthesis.</title>
        <authorList>
            <person name="Shen Q."/>
            <person name="Zhang L."/>
            <person name="Liao Z."/>
            <person name="Wang S."/>
            <person name="Yan T."/>
            <person name="Shi P."/>
            <person name="Liu M."/>
            <person name="Fu X."/>
            <person name="Pan Q."/>
            <person name="Wang Y."/>
            <person name="Lv Z."/>
            <person name="Lu X."/>
            <person name="Zhang F."/>
            <person name="Jiang W."/>
            <person name="Ma Y."/>
            <person name="Chen M."/>
            <person name="Hao X."/>
            <person name="Li L."/>
            <person name="Tang Y."/>
            <person name="Lv G."/>
            <person name="Zhou Y."/>
            <person name="Sun X."/>
            <person name="Brodelius P.E."/>
            <person name="Rose J.K.C."/>
            <person name="Tang K."/>
        </authorList>
    </citation>
    <scope>NUCLEOTIDE SEQUENCE [LARGE SCALE GENOMIC DNA]</scope>
    <source>
        <strain evidence="2">cv. Huhao1</strain>
        <tissue evidence="1">Leaf</tissue>
    </source>
</reference>
<dbReference type="Proteomes" id="UP000245207">
    <property type="component" value="Unassembled WGS sequence"/>
</dbReference>
<protein>
    <submittedName>
        <fullName evidence="1">Uncharacterized protein</fullName>
    </submittedName>
</protein>
<proteinExistence type="predicted"/>
<evidence type="ECO:0000313" key="2">
    <source>
        <dbReference type="Proteomes" id="UP000245207"/>
    </source>
</evidence>
<dbReference type="EMBL" id="PKPP01018525">
    <property type="protein sequence ID" value="PWA36242.1"/>
    <property type="molecule type" value="Genomic_DNA"/>
</dbReference>